<dbReference type="AlphaFoldDB" id="A0A229P2Z6"/>
<organism evidence="1 2">
    <name type="scientific">Paenibacillus herberti</name>
    <dbReference type="NCBI Taxonomy" id="1619309"/>
    <lineage>
        <taxon>Bacteria</taxon>
        <taxon>Bacillati</taxon>
        <taxon>Bacillota</taxon>
        <taxon>Bacilli</taxon>
        <taxon>Bacillales</taxon>
        <taxon>Paenibacillaceae</taxon>
        <taxon>Paenibacillus</taxon>
    </lineage>
</organism>
<sequence>MKFTTNITHLKTDFSVRNATNMAGSKIMLAYLEKIGLVTTEMWEAIDVWRFYNQRCCRV</sequence>
<proteinExistence type="predicted"/>
<reference evidence="1 2" key="1">
    <citation type="submission" date="2017-07" db="EMBL/GenBank/DDBJ databases">
        <title>Paenibacillus herberti R33 genome sequencing and assembly.</title>
        <authorList>
            <person name="Su W."/>
        </authorList>
    </citation>
    <scope>NUCLEOTIDE SEQUENCE [LARGE SCALE GENOMIC DNA]</scope>
    <source>
        <strain evidence="1 2">R33</strain>
    </source>
</reference>
<dbReference type="OrthoDB" id="6627885at2"/>
<gene>
    <name evidence="1" type="ORF">CGZ75_06125</name>
</gene>
<dbReference type="RefSeq" id="WP_089523349.1">
    <property type="nucleotide sequence ID" value="NZ_NMUQ01000001.1"/>
</dbReference>
<dbReference type="EMBL" id="NMUQ01000001">
    <property type="protein sequence ID" value="OXM16265.1"/>
    <property type="molecule type" value="Genomic_DNA"/>
</dbReference>
<dbReference type="Proteomes" id="UP000215145">
    <property type="component" value="Unassembled WGS sequence"/>
</dbReference>
<evidence type="ECO:0000313" key="2">
    <source>
        <dbReference type="Proteomes" id="UP000215145"/>
    </source>
</evidence>
<accession>A0A229P2Z6</accession>
<evidence type="ECO:0000313" key="1">
    <source>
        <dbReference type="EMBL" id="OXM16265.1"/>
    </source>
</evidence>
<protein>
    <submittedName>
        <fullName evidence="1">Uncharacterized protein</fullName>
    </submittedName>
</protein>
<keyword evidence="2" id="KW-1185">Reference proteome</keyword>
<comment type="caution">
    <text evidence="1">The sequence shown here is derived from an EMBL/GenBank/DDBJ whole genome shotgun (WGS) entry which is preliminary data.</text>
</comment>
<name>A0A229P2Z6_9BACL</name>